<dbReference type="Proteomes" id="UP000465846">
    <property type="component" value="Chromosome"/>
</dbReference>
<accession>A0A6C0ULY6</accession>
<name>A0A6C0ULY6_9EURY</name>
<dbReference type="EMBL" id="CP048739">
    <property type="protein sequence ID" value="QIB75381.1"/>
    <property type="molecule type" value="Genomic_DNA"/>
</dbReference>
<protein>
    <submittedName>
        <fullName evidence="1">Uncharacterized protein</fullName>
    </submittedName>
</protein>
<gene>
    <name evidence="1" type="ORF">G3I44_14420</name>
</gene>
<evidence type="ECO:0000313" key="2">
    <source>
        <dbReference type="Proteomes" id="UP000465846"/>
    </source>
</evidence>
<sequence length="72" mass="8330">MSEEFETTVDDVNGNLADLIQHNYSGRHLLERLLIRLIPFVNQTVTLEFRTLRPKPGDTIRFTAEIVEDDSE</sequence>
<reference evidence="1 2" key="1">
    <citation type="submission" date="2020-02" db="EMBL/GenBank/DDBJ databases">
        <title>Whole genome sequence of Halogeometricum borinquense strain wsp4.</title>
        <authorList>
            <person name="Verma D.K."/>
            <person name="Gopal K."/>
            <person name="Prasad E.S."/>
        </authorList>
    </citation>
    <scope>NUCLEOTIDE SEQUENCE [LARGE SCALE GENOMIC DNA]</scope>
    <source>
        <strain evidence="2">wsp4</strain>
    </source>
</reference>
<organism evidence="1 2">
    <name type="scientific">Halogeometricum borinquense</name>
    <dbReference type="NCBI Taxonomy" id="60847"/>
    <lineage>
        <taxon>Archaea</taxon>
        <taxon>Methanobacteriati</taxon>
        <taxon>Methanobacteriota</taxon>
        <taxon>Stenosarchaea group</taxon>
        <taxon>Halobacteria</taxon>
        <taxon>Halobacteriales</taxon>
        <taxon>Haloferacaceae</taxon>
        <taxon>Halogeometricum</taxon>
    </lineage>
</organism>
<dbReference type="RefSeq" id="WP_163487161.1">
    <property type="nucleotide sequence ID" value="NZ_CP048739.1"/>
</dbReference>
<evidence type="ECO:0000313" key="1">
    <source>
        <dbReference type="EMBL" id="QIB75381.1"/>
    </source>
</evidence>
<proteinExistence type="predicted"/>
<dbReference type="AlphaFoldDB" id="A0A6C0ULY6"/>
<dbReference type="GeneID" id="44080619"/>